<reference evidence="1" key="1">
    <citation type="journal article" date="2020" name="Stud. Mycol.">
        <title>101 Dothideomycetes genomes: a test case for predicting lifestyles and emergence of pathogens.</title>
        <authorList>
            <person name="Haridas S."/>
            <person name="Albert R."/>
            <person name="Binder M."/>
            <person name="Bloem J."/>
            <person name="Labutti K."/>
            <person name="Salamov A."/>
            <person name="Andreopoulos B."/>
            <person name="Baker S."/>
            <person name="Barry K."/>
            <person name="Bills G."/>
            <person name="Bluhm B."/>
            <person name="Cannon C."/>
            <person name="Castanera R."/>
            <person name="Culley D."/>
            <person name="Daum C."/>
            <person name="Ezra D."/>
            <person name="Gonzalez J."/>
            <person name="Henrissat B."/>
            <person name="Kuo A."/>
            <person name="Liang C."/>
            <person name="Lipzen A."/>
            <person name="Lutzoni F."/>
            <person name="Magnuson J."/>
            <person name="Mondo S."/>
            <person name="Nolan M."/>
            <person name="Ohm R."/>
            <person name="Pangilinan J."/>
            <person name="Park H.-J."/>
            <person name="Ramirez L."/>
            <person name="Alfaro M."/>
            <person name="Sun H."/>
            <person name="Tritt A."/>
            <person name="Yoshinaga Y."/>
            <person name="Zwiers L.-H."/>
            <person name="Turgeon B."/>
            <person name="Goodwin S."/>
            <person name="Spatafora J."/>
            <person name="Crous P."/>
            <person name="Grigoriev I."/>
        </authorList>
    </citation>
    <scope>NUCLEOTIDE SEQUENCE</scope>
    <source>
        <strain evidence="1">CBS 123094</strain>
    </source>
</reference>
<evidence type="ECO:0000313" key="1">
    <source>
        <dbReference type="EMBL" id="KAF1998277.1"/>
    </source>
</evidence>
<dbReference type="AlphaFoldDB" id="A0A6A5WA36"/>
<protein>
    <recommendedName>
        <fullName evidence="3">Fungal N-terminal domain-containing protein</fullName>
    </recommendedName>
</protein>
<proteinExistence type="predicted"/>
<organism evidence="1 2">
    <name type="scientific">Amniculicola lignicola CBS 123094</name>
    <dbReference type="NCBI Taxonomy" id="1392246"/>
    <lineage>
        <taxon>Eukaryota</taxon>
        <taxon>Fungi</taxon>
        <taxon>Dikarya</taxon>
        <taxon>Ascomycota</taxon>
        <taxon>Pezizomycotina</taxon>
        <taxon>Dothideomycetes</taxon>
        <taxon>Pleosporomycetidae</taxon>
        <taxon>Pleosporales</taxon>
        <taxon>Amniculicolaceae</taxon>
        <taxon>Amniculicola</taxon>
    </lineage>
</organism>
<accession>A0A6A5WA36</accession>
<dbReference type="OrthoDB" id="524326at2759"/>
<keyword evidence="2" id="KW-1185">Reference proteome</keyword>
<gene>
    <name evidence="1" type="ORF">P154DRAFT_578097</name>
</gene>
<evidence type="ECO:0008006" key="3">
    <source>
        <dbReference type="Google" id="ProtNLM"/>
    </source>
</evidence>
<name>A0A6A5WA36_9PLEO</name>
<evidence type="ECO:0000313" key="2">
    <source>
        <dbReference type="Proteomes" id="UP000799779"/>
    </source>
</evidence>
<sequence>MDPLTVISGCVSLVATISKLSISMLGFIHDVRGARSDFNTVSCERLSFKTVLKLPAKDAAESNASGFSDTLRKQVTCITSNCNGVLEQTDELLEKQGGSRMDKAARWALFGQNHVGRLWSSLKAHKSALEIALDMISNSWEIKQDASEIHQDISAIKDDTAQILAEMQRLQAQLLREASESAIDHEEASPPGRVSYEETFIEEEKKDMPIHEMTLPEHLKTILPSRSTSPVLAADQYLPESTSNIRSPFNASNPLILRTWFCRFGS</sequence>
<dbReference type="Proteomes" id="UP000799779">
    <property type="component" value="Unassembled WGS sequence"/>
</dbReference>
<dbReference type="EMBL" id="ML977605">
    <property type="protein sequence ID" value="KAF1998277.1"/>
    <property type="molecule type" value="Genomic_DNA"/>
</dbReference>